<evidence type="ECO:0000313" key="2">
    <source>
        <dbReference type="Proteomes" id="UP000176300"/>
    </source>
</evidence>
<dbReference type="EMBL" id="MFQS01000011">
    <property type="protein sequence ID" value="OGH83806.1"/>
    <property type="molecule type" value="Genomic_DNA"/>
</dbReference>
<proteinExistence type="predicted"/>
<evidence type="ECO:0008006" key="3">
    <source>
        <dbReference type="Google" id="ProtNLM"/>
    </source>
</evidence>
<dbReference type="Gene3D" id="3.30.70.60">
    <property type="match status" value="1"/>
</dbReference>
<name>A0A1F6NID1_9BACT</name>
<sequence>MKKIDIKKQMFTMMLLIIAISFVIAFSVILPTIQSIRGLQKDINDTRLFLEEQSEKIQKMRRSIHSLGDIEKQIEKFRETSTVGNHELEIITKLEQIANEHNINQSLKAILYEAKTGSSAGDNLPPLLKDKNYYVFSFSSEGKYEDIIKYLRAIEQLPYYFSINSIQLSRKNDIGTISLRFDATLFIFDK</sequence>
<gene>
    <name evidence="1" type="ORF">A2373_03575</name>
</gene>
<protein>
    <recommendedName>
        <fullName evidence="3">Type 4a pilus biogenesis protein PilO</fullName>
    </recommendedName>
</protein>
<dbReference type="Proteomes" id="UP000176300">
    <property type="component" value="Unassembled WGS sequence"/>
</dbReference>
<evidence type="ECO:0000313" key="1">
    <source>
        <dbReference type="EMBL" id="OGH83806.1"/>
    </source>
</evidence>
<comment type="caution">
    <text evidence="1">The sequence shown here is derived from an EMBL/GenBank/DDBJ whole genome shotgun (WGS) entry which is preliminary data.</text>
</comment>
<dbReference type="InterPro" id="IPR014717">
    <property type="entry name" value="Transl_elong_EF1B/ribsomal_bS6"/>
</dbReference>
<organism evidence="1 2">
    <name type="scientific">Candidatus Magasanikbacteria bacterium RIFOXYB1_FULL_40_15</name>
    <dbReference type="NCBI Taxonomy" id="1798697"/>
    <lineage>
        <taxon>Bacteria</taxon>
        <taxon>Candidatus Magasanikiibacteriota</taxon>
    </lineage>
</organism>
<reference evidence="1 2" key="1">
    <citation type="journal article" date="2016" name="Nat. Commun.">
        <title>Thousands of microbial genomes shed light on interconnected biogeochemical processes in an aquifer system.</title>
        <authorList>
            <person name="Anantharaman K."/>
            <person name="Brown C.T."/>
            <person name="Hug L.A."/>
            <person name="Sharon I."/>
            <person name="Castelle C.J."/>
            <person name="Probst A.J."/>
            <person name="Thomas B.C."/>
            <person name="Singh A."/>
            <person name="Wilkins M.J."/>
            <person name="Karaoz U."/>
            <person name="Brodie E.L."/>
            <person name="Williams K.H."/>
            <person name="Hubbard S.S."/>
            <person name="Banfield J.F."/>
        </authorList>
    </citation>
    <scope>NUCLEOTIDE SEQUENCE [LARGE SCALE GENOMIC DNA]</scope>
</reference>
<dbReference type="AlphaFoldDB" id="A0A1F6NID1"/>
<dbReference type="STRING" id="1798697.A2373_03575"/>
<accession>A0A1F6NID1</accession>